<evidence type="ECO:0000313" key="2">
    <source>
        <dbReference type="EMBL" id="KYN33853.1"/>
    </source>
</evidence>
<dbReference type="Gene3D" id="3.60.10.10">
    <property type="entry name" value="Endonuclease/exonuclease/phosphatase"/>
    <property type="match status" value="1"/>
</dbReference>
<feature type="domain" description="Endonuclease/exonuclease/phosphatase" evidence="1">
    <location>
        <begin position="39"/>
        <end position="116"/>
    </location>
</feature>
<name>A0A151JTV9_9HYME</name>
<dbReference type="GO" id="GO:0003824">
    <property type="term" value="F:catalytic activity"/>
    <property type="evidence" value="ECO:0007669"/>
    <property type="project" value="InterPro"/>
</dbReference>
<dbReference type="InterPro" id="IPR005135">
    <property type="entry name" value="Endo/exonuclease/phosphatase"/>
</dbReference>
<dbReference type="STRING" id="34720.A0A151JTV9"/>
<dbReference type="SUPFAM" id="SSF56219">
    <property type="entry name" value="DNase I-like"/>
    <property type="match status" value="1"/>
</dbReference>
<organism evidence="2 3">
    <name type="scientific">Trachymyrmex septentrionalis</name>
    <dbReference type="NCBI Taxonomy" id="34720"/>
    <lineage>
        <taxon>Eukaryota</taxon>
        <taxon>Metazoa</taxon>
        <taxon>Ecdysozoa</taxon>
        <taxon>Arthropoda</taxon>
        <taxon>Hexapoda</taxon>
        <taxon>Insecta</taxon>
        <taxon>Pterygota</taxon>
        <taxon>Neoptera</taxon>
        <taxon>Endopterygota</taxon>
        <taxon>Hymenoptera</taxon>
        <taxon>Apocrita</taxon>
        <taxon>Aculeata</taxon>
        <taxon>Formicoidea</taxon>
        <taxon>Formicidae</taxon>
        <taxon>Myrmicinae</taxon>
        <taxon>Trachymyrmex</taxon>
    </lineage>
</organism>
<evidence type="ECO:0000259" key="1">
    <source>
        <dbReference type="Pfam" id="PF14529"/>
    </source>
</evidence>
<keyword evidence="3" id="KW-1185">Reference proteome</keyword>
<accession>A0A151JTV9</accession>
<dbReference type="Pfam" id="PF14529">
    <property type="entry name" value="Exo_endo_phos_2"/>
    <property type="match status" value="1"/>
</dbReference>
<evidence type="ECO:0000313" key="3">
    <source>
        <dbReference type="Proteomes" id="UP000078541"/>
    </source>
</evidence>
<dbReference type="InterPro" id="IPR036691">
    <property type="entry name" value="Endo/exonu/phosph_ase_sf"/>
</dbReference>
<dbReference type="AlphaFoldDB" id="A0A151JTV9"/>
<dbReference type="EMBL" id="KQ981885">
    <property type="protein sequence ID" value="KYN33853.1"/>
    <property type="molecule type" value="Genomic_DNA"/>
</dbReference>
<reference evidence="2 3" key="1">
    <citation type="submission" date="2016-03" db="EMBL/GenBank/DDBJ databases">
        <title>Trachymyrmex septentrionalis WGS genome.</title>
        <authorList>
            <person name="Nygaard S."/>
            <person name="Hu H."/>
            <person name="Boomsma J."/>
            <person name="Zhang G."/>
        </authorList>
    </citation>
    <scope>NUCLEOTIDE SEQUENCE [LARGE SCALE GENOMIC DNA]</scope>
    <source>
        <strain evidence="2">Tsep2-gDNA-1</strain>
        <tissue evidence="2">Whole body</tissue>
    </source>
</reference>
<gene>
    <name evidence="2" type="ORF">ALC56_11825</name>
</gene>
<sequence length="146" mass="16788">MLILIRSLILYTILDKLPNLLLFLEVLTLQITINRSTLTIIGTYRHPNSPLTMGIINSFYTFMNQFPLVLLMGDFNTHHSFWGSTRSNSAGSTLYEFIDPLNLSCNVQRETSDLYSHTFITIFRLHLPFCACDLIKARCLSRPLSR</sequence>
<proteinExistence type="predicted"/>
<protein>
    <recommendedName>
        <fullName evidence="1">Endonuclease/exonuclease/phosphatase domain-containing protein</fullName>
    </recommendedName>
</protein>
<dbReference type="Proteomes" id="UP000078541">
    <property type="component" value="Unassembled WGS sequence"/>
</dbReference>